<dbReference type="RefSeq" id="WP_130188937.1">
    <property type="nucleotide sequence ID" value="NZ_CP035913.1"/>
</dbReference>
<dbReference type="AlphaFoldDB" id="A0A4P6L4L1"/>
<dbReference type="CDD" id="cd24007">
    <property type="entry name" value="ASKHA_NBD_eukNAGK-like"/>
    <property type="match status" value="1"/>
</dbReference>
<dbReference type="Pfam" id="PF01869">
    <property type="entry name" value="BcrAD_BadFG"/>
    <property type="match status" value="1"/>
</dbReference>
<feature type="domain" description="ATPase BadF/BadG/BcrA/BcrD type" evidence="1">
    <location>
        <begin position="3"/>
        <end position="302"/>
    </location>
</feature>
<dbReference type="GO" id="GO:0016301">
    <property type="term" value="F:kinase activity"/>
    <property type="evidence" value="ECO:0007669"/>
    <property type="project" value="UniProtKB-KW"/>
</dbReference>
<evidence type="ECO:0000259" key="1">
    <source>
        <dbReference type="Pfam" id="PF01869"/>
    </source>
</evidence>
<gene>
    <name evidence="2" type="ORF">EWM63_24965</name>
</gene>
<evidence type="ECO:0000313" key="3">
    <source>
        <dbReference type="Proteomes" id="UP000290637"/>
    </source>
</evidence>
<dbReference type="InterPro" id="IPR002731">
    <property type="entry name" value="ATPase_BadF"/>
</dbReference>
<dbReference type="SUPFAM" id="SSF53067">
    <property type="entry name" value="Actin-like ATPase domain"/>
    <property type="match status" value="2"/>
</dbReference>
<dbReference type="InterPro" id="IPR052519">
    <property type="entry name" value="Euk-type_GlcNAc_Kinase"/>
</dbReference>
<evidence type="ECO:0000313" key="2">
    <source>
        <dbReference type="EMBL" id="QBE65828.1"/>
    </source>
</evidence>
<keyword evidence="3" id="KW-1185">Reference proteome</keyword>
<keyword evidence="2" id="KW-0808">Transferase</keyword>
<reference evidence="2 3" key="1">
    <citation type="submission" date="2019-02" db="EMBL/GenBank/DDBJ databases">
        <title>Draft Genome Sequences of Six Type Strains of the Genus Massilia.</title>
        <authorList>
            <person name="Miess H."/>
            <person name="Frediansyhah A."/>
            <person name="Gross H."/>
        </authorList>
    </citation>
    <scope>NUCLEOTIDE SEQUENCE [LARGE SCALE GENOMIC DNA]</scope>
    <source>
        <strain evidence="2 3">DSM 17473</strain>
    </source>
</reference>
<proteinExistence type="predicted"/>
<dbReference type="OrthoDB" id="9816014at2"/>
<dbReference type="KEGG" id="plue:EWM63_24965"/>
<accession>A0A4P6L4L1</accession>
<sequence>MFLGVDGGGTKTAFALVDRQGRVLARQEEGSAYYLEVGMDGAAAVLARGCAALFASANVIAGDIDHAFFGLPAYGEDRDVQPQLDALPRAVLGHGRYLCGNDMVCSWAGSLACADGISVIAGTGSMAYGEVKGQRARAGGWGELFSDEGSAYWIARAGLALFSRMSDGRTRRGPLHALLRERLALQDDLDLCQVVYGELKGERSRVAALSRLVSEAAGQGDAQAAAILESAAGEVAALVDAVRGQLGVDSGTEVAVSYSGGLFGAEGPLRAPFARVLAASEAGPYSLVAPRLPPVLGAALYAALQAGTPLDAAARQRLADTH</sequence>
<dbReference type="PANTHER" id="PTHR43190:SF3">
    <property type="entry name" value="N-ACETYL-D-GLUCOSAMINE KINASE"/>
    <property type="match status" value="1"/>
</dbReference>
<dbReference type="Proteomes" id="UP000290637">
    <property type="component" value="Chromosome"/>
</dbReference>
<keyword evidence="2" id="KW-0418">Kinase</keyword>
<protein>
    <submittedName>
        <fullName evidence="2">N-acetylglucosamine kinase</fullName>
    </submittedName>
</protein>
<name>A0A4P6L4L1_9BURK</name>
<dbReference type="EMBL" id="CP035913">
    <property type="protein sequence ID" value="QBE65828.1"/>
    <property type="molecule type" value="Genomic_DNA"/>
</dbReference>
<dbReference type="Gene3D" id="3.30.420.40">
    <property type="match status" value="2"/>
</dbReference>
<organism evidence="2 3">
    <name type="scientific">Pseudoduganella lutea</name>
    <dbReference type="NCBI Taxonomy" id="321985"/>
    <lineage>
        <taxon>Bacteria</taxon>
        <taxon>Pseudomonadati</taxon>
        <taxon>Pseudomonadota</taxon>
        <taxon>Betaproteobacteria</taxon>
        <taxon>Burkholderiales</taxon>
        <taxon>Oxalobacteraceae</taxon>
        <taxon>Telluria group</taxon>
        <taxon>Pseudoduganella</taxon>
    </lineage>
</organism>
<dbReference type="PANTHER" id="PTHR43190">
    <property type="entry name" value="N-ACETYL-D-GLUCOSAMINE KINASE"/>
    <property type="match status" value="1"/>
</dbReference>
<dbReference type="InterPro" id="IPR043129">
    <property type="entry name" value="ATPase_NBD"/>
</dbReference>